<dbReference type="GO" id="GO:0030267">
    <property type="term" value="F:glyoxylate reductase (NADPH) activity"/>
    <property type="evidence" value="ECO:0007669"/>
    <property type="project" value="TreeGrafter"/>
</dbReference>
<proteinExistence type="inferred from homology"/>
<name>A0A1B6L0W7_9HEMI</name>
<accession>A0A1B6L0W7</accession>
<evidence type="ECO:0000259" key="3">
    <source>
        <dbReference type="Pfam" id="PF00389"/>
    </source>
</evidence>
<dbReference type="CDD" id="cd05301">
    <property type="entry name" value="GDH"/>
    <property type="match status" value="1"/>
</dbReference>
<feature type="domain" description="D-isomer specific 2-hydroxyacid dehydrogenase NAD-binding" evidence="4">
    <location>
        <begin position="160"/>
        <end position="240"/>
    </location>
</feature>
<dbReference type="PANTHER" id="PTHR10996">
    <property type="entry name" value="2-HYDROXYACID DEHYDROGENASE-RELATED"/>
    <property type="match status" value="1"/>
</dbReference>
<protein>
    <recommendedName>
        <fullName evidence="6">Glyoxylate reductase/hydroxypyruvate reductase</fullName>
    </recommendedName>
</protein>
<evidence type="ECO:0000256" key="2">
    <source>
        <dbReference type="RuleBase" id="RU003719"/>
    </source>
</evidence>
<comment type="similarity">
    <text evidence="2">Belongs to the D-isomer specific 2-hydroxyacid dehydrogenase family.</text>
</comment>
<evidence type="ECO:0000313" key="5">
    <source>
        <dbReference type="EMBL" id="JAT17300.1"/>
    </source>
</evidence>
<keyword evidence="1 2" id="KW-0560">Oxidoreductase</keyword>
<evidence type="ECO:0008006" key="6">
    <source>
        <dbReference type="Google" id="ProtNLM"/>
    </source>
</evidence>
<dbReference type="GO" id="GO:0005829">
    <property type="term" value="C:cytosol"/>
    <property type="evidence" value="ECO:0007669"/>
    <property type="project" value="TreeGrafter"/>
</dbReference>
<feature type="domain" description="D-isomer specific 2-hydroxyacid dehydrogenase NAD-binding" evidence="4">
    <location>
        <begin position="262"/>
        <end position="366"/>
    </location>
</feature>
<feature type="domain" description="D-isomer specific 2-hydroxyacid dehydrogenase catalytic" evidence="3">
    <location>
        <begin position="59"/>
        <end position="394"/>
    </location>
</feature>
<dbReference type="Pfam" id="PF00389">
    <property type="entry name" value="2-Hacid_dh"/>
    <property type="match status" value="1"/>
</dbReference>
<evidence type="ECO:0000256" key="1">
    <source>
        <dbReference type="ARBA" id="ARBA00023002"/>
    </source>
</evidence>
<dbReference type="InterPro" id="IPR050223">
    <property type="entry name" value="D-isomer_2-hydroxyacid_DH"/>
</dbReference>
<dbReference type="InterPro" id="IPR029753">
    <property type="entry name" value="D-isomer_DH_CS"/>
</dbReference>
<dbReference type="GO" id="GO:0008465">
    <property type="term" value="F:hydroxypyruvate reductase (NADH) activity"/>
    <property type="evidence" value="ECO:0007669"/>
    <property type="project" value="TreeGrafter"/>
</dbReference>
<sequence length="398" mass="43623">MVSILQTLPLCWPSANSVLSSTRLGLPLLSCLTLPRVGVADMATSEGEKKLKIFVTRSDYPTNGMELLEKRYELEVFNKGKSVLSKEEIIQGIKGKSGIFCCVNDKIDKEVLKAAGPSLRVVSTMSVGMDHIDLDECRKLSIKVGYTPNVLTEATAELTMALLLATSRRLFEAHSQLRTGGWGSWAPVWMCGPALKGSTVGLVGFGRIAQEVARKIKVFNVAKILYTDTGKKPKTEVAAELRFKIQDSRFKIQDFYWSLNNMAAELGAERVDLEALLAASDFVISTCSLNPQSQGMFSAKRFALMKPTAMFINTGRGGLVDHDALYTALKNNKLWAAGLDVMTPEPLPTNHPLLDLPNCVLLPHIGSATYQSRMAMCEVTAKNIIAALEDRTMPAEYI</sequence>
<dbReference type="SUPFAM" id="SSF51735">
    <property type="entry name" value="NAD(P)-binding Rossmann-fold domains"/>
    <property type="match status" value="1"/>
</dbReference>
<dbReference type="AlphaFoldDB" id="A0A1B6L0W7"/>
<dbReference type="EMBL" id="GEBQ01022677">
    <property type="protein sequence ID" value="JAT17300.1"/>
    <property type="molecule type" value="Transcribed_RNA"/>
</dbReference>
<dbReference type="GO" id="GO:0051287">
    <property type="term" value="F:NAD binding"/>
    <property type="evidence" value="ECO:0007669"/>
    <property type="project" value="InterPro"/>
</dbReference>
<organism evidence="5">
    <name type="scientific">Graphocephala atropunctata</name>
    <dbReference type="NCBI Taxonomy" id="36148"/>
    <lineage>
        <taxon>Eukaryota</taxon>
        <taxon>Metazoa</taxon>
        <taxon>Ecdysozoa</taxon>
        <taxon>Arthropoda</taxon>
        <taxon>Hexapoda</taxon>
        <taxon>Insecta</taxon>
        <taxon>Pterygota</taxon>
        <taxon>Neoptera</taxon>
        <taxon>Paraneoptera</taxon>
        <taxon>Hemiptera</taxon>
        <taxon>Auchenorrhyncha</taxon>
        <taxon>Membracoidea</taxon>
        <taxon>Cicadellidae</taxon>
        <taxon>Cicadellinae</taxon>
        <taxon>Cicadellini</taxon>
        <taxon>Graphocephala</taxon>
    </lineage>
</organism>
<gene>
    <name evidence="5" type="ORF">g.36573</name>
</gene>
<dbReference type="InterPro" id="IPR006140">
    <property type="entry name" value="D-isomer_DH_NAD-bd"/>
</dbReference>
<dbReference type="Gene3D" id="3.40.50.720">
    <property type="entry name" value="NAD(P)-binding Rossmann-like Domain"/>
    <property type="match status" value="2"/>
</dbReference>
<dbReference type="Pfam" id="PF02826">
    <property type="entry name" value="2-Hacid_dh_C"/>
    <property type="match status" value="2"/>
</dbReference>
<dbReference type="InterPro" id="IPR036291">
    <property type="entry name" value="NAD(P)-bd_dom_sf"/>
</dbReference>
<dbReference type="PROSITE" id="PS00671">
    <property type="entry name" value="D_2_HYDROXYACID_DH_3"/>
    <property type="match status" value="1"/>
</dbReference>
<dbReference type="PANTHER" id="PTHR10996:SF277">
    <property type="entry name" value="GLYOXYLATE REDUCTASE_HYDROXYPYRUVATE REDUCTASE"/>
    <property type="match status" value="1"/>
</dbReference>
<reference evidence="5" key="1">
    <citation type="submission" date="2015-11" db="EMBL/GenBank/DDBJ databases">
        <title>De novo transcriptome assembly of four potential Pierce s Disease insect vectors from Arizona vineyards.</title>
        <authorList>
            <person name="Tassone E.E."/>
        </authorList>
    </citation>
    <scope>NUCLEOTIDE SEQUENCE</scope>
</reference>
<evidence type="ECO:0000259" key="4">
    <source>
        <dbReference type="Pfam" id="PF02826"/>
    </source>
</evidence>
<dbReference type="InterPro" id="IPR006139">
    <property type="entry name" value="D-isomer_2_OHA_DH_cat_dom"/>
</dbReference>
<dbReference type="SUPFAM" id="SSF52283">
    <property type="entry name" value="Formate/glycerate dehydrogenase catalytic domain-like"/>
    <property type="match status" value="1"/>
</dbReference>